<name>A0A1H7K272_9GAMM</name>
<proteinExistence type="predicted"/>
<evidence type="ECO:0000313" key="2">
    <source>
        <dbReference type="Proteomes" id="UP000199256"/>
    </source>
</evidence>
<dbReference type="Proteomes" id="UP000199256">
    <property type="component" value="Unassembled WGS sequence"/>
</dbReference>
<dbReference type="AlphaFoldDB" id="A0A1H7K272"/>
<organism evidence="1 2">
    <name type="scientific">Ectothiorhodospira marina</name>
    <dbReference type="NCBI Taxonomy" id="1396821"/>
    <lineage>
        <taxon>Bacteria</taxon>
        <taxon>Pseudomonadati</taxon>
        <taxon>Pseudomonadota</taxon>
        <taxon>Gammaproteobacteria</taxon>
        <taxon>Chromatiales</taxon>
        <taxon>Ectothiorhodospiraceae</taxon>
        <taxon>Ectothiorhodospira</taxon>
    </lineage>
</organism>
<accession>A0A1H7K272</accession>
<dbReference type="EMBL" id="FOAA01000005">
    <property type="protein sequence ID" value="SEK80928.1"/>
    <property type="molecule type" value="Genomic_DNA"/>
</dbReference>
<reference evidence="2" key="1">
    <citation type="submission" date="2016-10" db="EMBL/GenBank/DDBJ databases">
        <authorList>
            <person name="Varghese N."/>
            <person name="Submissions S."/>
        </authorList>
    </citation>
    <scope>NUCLEOTIDE SEQUENCE [LARGE SCALE GENOMIC DNA]</scope>
    <source>
        <strain evidence="2">DSM 241</strain>
    </source>
</reference>
<dbReference type="STRING" id="1396821.SAMN05444515_105110"/>
<evidence type="ECO:0000313" key="1">
    <source>
        <dbReference type="EMBL" id="SEK80928.1"/>
    </source>
</evidence>
<gene>
    <name evidence="1" type="ORF">SAMN05444515_105110</name>
</gene>
<sequence>MVHRGPFFDGHTMIRMLFPLGLATATFVVPQLAYADNWQLHYAINSQSFSDSASIHDLAKDWRNEPTPSGSIAYSRNRVTLGARRENVSVDLIYRQDWIFEFHPDTAQIVYRDKNKIPLEPGQDYRVKLRARALGAEGIRLGFESDANEGWGLRGAVSLLQVSEFQEGRLTGRVAENADGHFEGLGQIDYRYDEDHFLSHLASPPDGYGFAVDIGIFWSNEQYYASLDIEDAWTRFEWEDAPYTRGQIDTDQSSFDPDGYVSYRPLLSGVRGTEYYRPTNFLPRATTGQLGMRLEQWDVSINTFHFLGTLWPEAQLTYATQGRMHYSAAYEAKSDRITLGIASQTSTHSFQFQLGMDNERWQEAHALLINLSGAWQF</sequence>
<keyword evidence="2" id="KW-1185">Reference proteome</keyword>
<protein>
    <submittedName>
        <fullName evidence="1">Uncharacterized protein</fullName>
    </submittedName>
</protein>